<evidence type="ECO:0000256" key="1">
    <source>
        <dbReference type="SAM" id="MobiDB-lite"/>
    </source>
</evidence>
<keyword evidence="3" id="KW-1185">Reference proteome</keyword>
<evidence type="ECO:0000313" key="2">
    <source>
        <dbReference type="EMBL" id="GES00110.1"/>
    </source>
</evidence>
<gene>
    <name evidence="2" type="ORF">Acor_21730</name>
</gene>
<name>A0A5M3VVY3_9ACTN</name>
<comment type="caution">
    <text evidence="2">The sequence shown here is derived from an EMBL/GenBank/DDBJ whole genome shotgun (WGS) entry which is preliminary data.</text>
</comment>
<accession>A0A5M3VVY3</accession>
<feature type="region of interest" description="Disordered" evidence="1">
    <location>
        <begin position="39"/>
        <end position="65"/>
    </location>
</feature>
<reference evidence="2 3" key="1">
    <citation type="submission" date="2019-10" db="EMBL/GenBank/DDBJ databases">
        <title>Whole genome shotgun sequence of Acrocarpospora corrugata NBRC 13972.</title>
        <authorList>
            <person name="Ichikawa N."/>
            <person name="Kimura A."/>
            <person name="Kitahashi Y."/>
            <person name="Komaki H."/>
            <person name="Oguchi A."/>
        </authorList>
    </citation>
    <scope>NUCLEOTIDE SEQUENCE [LARGE SCALE GENOMIC DNA]</scope>
    <source>
        <strain evidence="2 3">NBRC 13972</strain>
    </source>
</reference>
<dbReference type="EMBL" id="BLAD01000043">
    <property type="protein sequence ID" value="GES00110.1"/>
    <property type="molecule type" value="Genomic_DNA"/>
</dbReference>
<evidence type="ECO:0000313" key="3">
    <source>
        <dbReference type="Proteomes" id="UP000334990"/>
    </source>
</evidence>
<proteinExistence type="predicted"/>
<dbReference type="AlphaFoldDB" id="A0A5M3VVY3"/>
<sequence length="97" mass="9943">MGRADRTGQGWELGAVDGITVDGITVDDITVDGVAVHGGSGYQADPGDGGVTTRDRSSRVAAHRAPPPPCCFTKRLLGRYGGAGIGVNCLTLVFTEV</sequence>
<dbReference type="Proteomes" id="UP000334990">
    <property type="component" value="Unassembled WGS sequence"/>
</dbReference>
<protein>
    <submittedName>
        <fullName evidence="2">Uncharacterized protein</fullName>
    </submittedName>
</protein>
<organism evidence="2 3">
    <name type="scientific">Acrocarpospora corrugata</name>
    <dbReference type="NCBI Taxonomy" id="35763"/>
    <lineage>
        <taxon>Bacteria</taxon>
        <taxon>Bacillati</taxon>
        <taxon>Actinomycetota</taxon>
        <taxon>Actinomycetes</taxon>
        <taxon>Streptosporangiales</taxon>
        <taxon>Streptosporangiaceae</taxon>
        <taxon>Acrocarpospora</taxon>
    </lineage>
</organism>